<accession>A0A225DHF0</accession>
<dbReference type="Proteomes" id="UP000214646">
    <property type="component" value="Unassembled WGS sequence"/>
</dbReference>
<reference evidence="2" key="1">
    <citation type="submission" date="2017-06" db="EMBL/GenBank/DDBJ databases">
        <title>Genome analysis of Fimbriiglobus ruber SP5, the first member of the order Planctomycetales with confirmed chitinolytic capability.</title>
        <authorList>
            <person name="Ravin N.V."/>
            <person name="Rakitin A.L."/>
            <person name="Ivanova A.A."/>
            <person name="Beletsky A.V."/>
            <person name="Kulichevskaya I.S."/>
            <person name="Mardanov A.V."/>
            <person name="Dedysh S.N."/>
        </authorList>
    </citation>
    <scope>NUCLEOTIDE SEQUENCE [LARGE SCALE GENOMIC DNA]</scope>
    <source>
        <strain evidence="2">SP5</strain>
    </source>
</reference>
<dbReference type="AlphaFoldDB" id="A0A225DHF0"/>
<name>A0A225DHF0_9BACT</name>
<comment type="caution">
    <text evidence="1">The sequence shown here is derived from an EMBL/GenBank/DDBJ whole genome shotgun (WGS) entry which is preliminary data.</text>
</comment>
<organism evidence="1 2">
    <name type="scientific">Fimbriiglobus ruber</name>
    <dbReference type="NCBI Taxonomy" id="1908690"/>
    <lineage>
        <taxon>Bacteria</taxon>
        <taxon>Pseudomonadati</taxon>
        <taxon>Planctomycetota</taxon>
        <taxon>Planctomycetia</taxon>
        <taxon>Gemmatales</taxon>
        <taxon>Gemmataceae</taxon>
        <taxon>Fimbriiglobus</taxon>
    </lineage>
</organism>
<keyword evidence="2" id="KW-1185">Reference proteome</keyword>
<gene>
    <name evidence="1" type="ORF">FRUB_08080</name>
</gene>
<evidence type="ECO:0000313" key="2">
    <source>
        <dbReference type="Proteomes" id="UP000214646"/>
    </source>
</evidence>
<proteinExistence type="predicted"/>
<evidence type="ECO:0000313" key="1">
    <source>
        <dbReference type="EMBL" id="OWK35517.1"/>
    </source>
</evidence>
<sequence length="134" mass="13654">MNFGCGGEKLYRVSGKVMFAGKPVPAGKIYFAPDGKKNNSGSAGYAEIVGGSFDTSAAGGRGTVGGPTVITIEGLDPAAKAEKADKSGEVLIKPLFPRYTKTVELPMSDSTQEFVVQIEPGTNPAGGAGGMIIP</sequence>
<protein>
    <submittedName>
        <fullName evidence="1">Uncharacterized protein</fullName>
    </submittedName>
</protein>
<dbReference type="EMBL" id="NIDE01000017">
    <property type="protein sequence ID" value="OWK35517.1"/>
    <property type="molecule type" value="Genomic_DNA"/>
</dbReference>